<proteinExistence type="predicted"/>
<dbReference type="InParanoid" id="A0A0R0GK56"/>
<dbReference type="AlphaFoldDB" id="A0A0R0GK56"/>
<name>A0A0R0GK56_SOYBN</name>
<sequence length="108" mass="12045">MEESTYPGQEDCEVILEPVDLELKPSYHGQRSEAIAEFADLVPLLREAYSAGHYGEVPSYLQSLSIVVREPHAVSLLIAHLLGCVGQLVVRPRLCHVCWVFSSVFCFV</sequence>
<reference evidence="1" key="3">
    <citation type="submission" date="2018-07" db="EMBL/GenBank/DDBJ databases">
        <title>WGS assembly of Glycine max.</title>
        <authorList>
            <person name="Schmutz J."/>
            <person name="Cannon S."/>
            <person name="Schlueter J."/>
            <person name="Ma J."/>
            <person name="Mitros T."/>
            <person name="Nelson W."/>
            <person name="Hyten D."/>
            <person name="Song Q."/>
            <person name="Thelen J."/>
            <person name="Cheng J."/>
            <person name="Xu D."/>
            <person name="Hellsten U."/>
            <person name="May G."/>
            <person name="Yu Y."/>
            <person name="Sakurai T."/>
            <person name="Umezawa T."/>
            <person name="Bhattacharyya M."/>
            <person name="Sandhu D."/>
            <person name="Valliyodan B."/>
            <person name="Lindquist E."/>
            <person name="Peto M."/>
            <person name="Grant D."/>
            <person name="Shu S."/>
            <person name="Goodstein D."/>
            <person name="Barry K."/>
            <person name="Futrell-Griggs M."/>
            <person name="Abernathy B."/>
            <person name="Du J."/>
            <person name="Tian Z."/>
            <person name="Zhu L."/>
            <person name="Gill N."/>
            <person name="Joshi T."/>
            <person name="Libault M."/>
            <person name="Sethuraman A."/>
            <person name="Zhang X."/>
            <person name="Shinozaki K."/>
            <person name="Nguyen H."/>
            <person name="Wing R."/>
            <person name="Cregan P."/>
            <person name="Specht J."/>
            <person name="Grimwood J."/>
            <person name="Rokhsar D."/>
            <person name="Stacey G."/>
            <person name="Shoemaker R."/>
            <person name="Jackson S."/>
        </authorList>
    </citation>
    <scope>NUCLEOTIDE SEQUENCE</scope>
    <source>
        <tissue evidence="1">Callus</tissue>
    </source>
</reference>
<evidence type="ECO:0000313" key="2">
    <source>
        <dbReference type="EnsemblPlants" id="KRH18812"/>
    </source>
</evidence>
<dbReference type="Proteomes" id="UP000008827">
    <property type="component" value="Chromosome 13"/>
</dbReference>
<dbReference type="EMBL" id="CM000846">
    <property type="protein sequence ID" value="KRH18812.1"/>
    <property type="molecule type" value="Genomic_DNA"/>
</dbReference>
<gene>
    <name evidence="1" type="ORF">GLYMA_13G083600</name>
</gene>
<reference evidence="1 2" key="1">
    <citation type="journal article" date="2010" name="Nature">
        <title>Genome sequence of the palaeopolyploid soybean.</title>
        <authorList>
            <person name="Schmutz J."/>
            <person name="Cannon S.B."/>
            <person name="Schlueter J."/>
            <person name="Ma J."/>
            <person name="Mitros T."/>
            <person name="Nelson W."/>
            <person name="Hyten D.L."/>
            <person name="Song Q."/>
            <person name="Thelen J.J."/>
            <person name="Cheng J."/>
            <person name="Xu D."/>
            <person name="Hellsten U."/>
            <person name="May G.D."/>
            <person name="Yu Y."/>
            <person name="Sakurai T."/>
            <person name="Umezawa T."/>
            <person name="Bhattacharyya M.K."/>
            <person name="Sandhu D."/>
            <person name="Valliyodan B."/>
            <person name="Lindquist E."/>
            <person name="Peto M."/>
            <person name="Grant D."/>
            <person name="Shu S."/>
            <person name="Goodstein D."/>
            <person name="Barry K."/>
            <person name="Futrell-Griggs M."/>
            <person name="Abernathy B."/>
            <person name="Du J."/>
            <person name="Tian Z."/>
            <person name="Zhu L."/>
            <person name="Gill N."/>
            <person name="Joshi T."/>
            <person name="Libault M."/>
            <person name="Sethuraman A."/>
            <person name="Zhang X.-C."/>
            <person name="Shinozaki K."/>
            <person name="Nguyen H.T."/>
            <person name="Wing R.A."/>
            <person name="Cregan P."/>
            <person name="Specht J."/>
            <person name="Grimwood J."/>
            <person name="Rokhsar D."/>
            <person name="Stacey G."/>
            <person name="Shoemaker R.C."/>
            <person name="Jackson S.A."/>
        </authorList>
    </citation>
    <scope>NUCLEOTIDE SEQUENCE</scope>
    <source>
        <strain evidence="2">cv. Williams 82</strain>
        <tissue evidence="1">Callus</tissue>
    </source>
</reference>
<keyword evidence="3" id="KW-1185">Reference proteome</keyword>
<dbReference type="Gramene" id="KRH18812">
    <property type="protein sequence ID" value="KRH18812"/>
    <property type="gene ID" value="GLYMA_13G083600"/>
</dbReference>
<organism evidence="1">
    <name type="scientific">Glycine max</name>
    <name type="common">Soybean</name>
    <name type="synonym">Glycine hispida</name>
    <dbReference type="NCBI Taxonomy" id="3847"/>
    <lineage>
        <taxon>Eukaryota</taxon>
        <taxon>Viridiplantae</taxon>
        <taxon>Streptophyta</taxon>
        <taxon>Embryophyta</taxon>
        <taxon>Tracheophyta</taxon>
        <taxon>Spermatophyta</taxon>
        <taxon>Magnoliopsida</taxon>
        <taxon>eudicotyledons</taxon>
        <taxon>Gunneridae</taxon>
        <taxon>Pentapetalae</taxon>
        <taxon>rosids</taxon>
        <taxon>fabids</taxon>
        <taxon>Fabales</taxon>
        <taxon>Fabaceae</taxon>
        <taxon>Papilionoideae</taxon>
        <taxon>50 kb inversion clade</taxon>
        <taxon>NPAAA clade</taxon>
        <taxon>indigoferoid/millettioid clade</taxon>
        <taxon>Phaseoleae</taxon>
        <taxon>Glycine</taxon>
        <taxon>Glycine subgen. Soja</taxon>
    </lineage>
</organism>
<evidence type="ECO:0000313" key="1">
    <source>
        <dbReference type="EMBL" id="KRH18812.1"/>
    </source>
</evidence>
<accession>A0A0R0GK56</accession>
<reference evidence="2" key="2">
    <citation type="submission" date="2018-02" db="UniProtKB">
        <authorList>
            <consortium name="EnsemblPlants"/>
        </authorList>
    </citation>
    <scope>IDENTIFICATION</scope>
    <source>
        <strain evidence="2">Williams 82</strain>
    </source>
</reference>
<protein>
    <submittedName>
        <fullName evidence="1 2">Uncharacterized protein</fullName>
    </submittedName>
</protein>
<dbReference type="EnsemblPlants" id="KRH18812">
    <property type="protein sequence ID" value="KRH18812"/>
    <property type="gene ID" value="GLYMA_13G083600"/>
</dbReference>
<evidence type="ECO:0000313" key="3">
    <source>
        <dbReference type="Proteomes" id="UP000008827"/>
    </source>
</evidence>